<keyword evidence="10 13" id="KW-0413">Isomerase</keyword>
<dbReference type="InterPro" id="IPR014016">
    <property type="entry name" value="UvrD-like_ATP-bd"/>
</dbReference>
<dbReference type="InterPro" id="IPR038726">
    <property type="entry name" value="PDDEXK_AddAB-type"/>
</dbReference>
<dbReference type="PROSITE" id="PS51198">
    <property type="entry name" value="UVRD_HELICASE_ATP_BIND"/>
    <property type="match status" value="1"/>
</dbReference>
<dbReference type="Gene3D" id="3.90.320.10">
    <property type="match status" value="1"/>
</dbReference>
<feature type="binding site" evidence="14">
    <location>
        <begin position="22"/>
        <end position="29"/>
    </location>
    <ligand>
        <name>ATP</name>
        <dbReference type="ChEBI" id="CHEBI:30616"/>
    </ligand>
</feature>
<evidence type="ECO:0000259" key="17">
    <source>
        <dbReference type="PROSITE" id="PS51217"/>
    </source>
</evidence>
<keyword evidence="1 13" id="KW-0540">Nuclease</keyword>
<evidence type="ECO:0000256" key="2">
    <source>
        <dbReference type="ARBA" id="ARBA00022741"/>
    </source>
</evidence>
<evidence type="ECO:0000313" key="18">
    <source>
        <dbReference type="EMBL" id="KRM75935.1"/>
    </source>
</evidence>
<evidence type="ECO:0000256" key="7">
    <source>
        <dbReference type="ARBA" id="ARBA00022840"/>
    </source>
</evidence>
<evidence type="ECO:0000256" key="4">
    <source>
        <dbReference type="ARBA" id="ARBA00022801"/>
    </source>
</evidence>
<dbReference type="Gene3D" id="3.40.50.300">
    <property type="entry name" value="P-loop containing nucleotide triphosphate hydrolases"/>
    <property type="match status" value="4"/>
</dbReference>
<keyword evidence="8 13" id="KW-0238">DNA-binding</keyword>
<evidence type="ECO:0000259" key="16">
    <source>
        <dbReference type="PROSITE" id="PS51198"/>
    </source>
</evidence>
<keyword evidence="7 13" id="KW-0067">ATP-binding</keyword>
<evidence type="ECO:0000256" key="14">
    <source>
        <dbReference type="PROSITE-ProRule" id="PRU00560"/>
    </source>
</evidence>
<accession>A0A0R2B8W3</accession>
<dbReference type="GO" id="GO:0008408">
    <property type="term" value="F:3'-5' exonuclease activity"/>
    <property type="evidence" value="ECO:0007669"/>
    <property type="project" value="UniProtKB-UniRule"/>
</dbReference>
<dbReference type="GO" id="GO:0005829">
    <property type="term" value="C:cytosol"/>
    <property type="evidence" value="ECO:0007669"/>
    <property type="project" value="TreeGrafter"/>
</dbReference>
<dbReference type="GO" id="GO:0000724">
    <property type="term" value="P:double-strand break repair via homologous recombination"/>
    <property type="evidence" value="ECO:0007669"/>
    <property type="project" value="UniProtKB-UniRule"/>
</dbReference>
<dbReference type="AlphaFoldDB" id="A0A0R2B8W3"/>
<dbReference type="InterPro" id="IPR011335">
    <property type="entry name" value="Restrct_endonuc-II-like"/>
</dbReference>
<dbReference type="InterPro" id="IPR027417">
    <property type="entry name" value="P-loop_NTPase"/>
</dbReference>
<dbReference type="EC" id="5.6.2.4" evidence="13"/>
<evidence type="ECO:0000256" key="1">
    <source>
        <dbReference type="ARBA" id="ARBA00022722"/>
    </source>
</evidence>
<dbReference type="Pfam" id="PF13361">
    <property type="entry name" value="UvrD_C"/>
    <property type="match status" value="1"/>
</dbReference>
<evidence type="ECO:0000256" key="6">
    <source>
        <dbReference type="ARBA" id="ARBA00022839"/>
    </source>
</evidence>
<sequence length="1229" mass="138398">MDYTKSQQEVLDTHHTNLLVSASAGSGKTRVLVDRVINMILDHESIDHLLIVTFTRAAAKEMKDRIESALKQQVNQVDADERRYLTRQLALLPVASISTMDAFCQQIVERYYYLIDLDPVFRILGDATESALLQEEVWDDVREDLYATDDDGQFQELVANFSSDRSDDGLTTVVSDVFRFMGAKPDPDDWLAHLGDTYAVGDGLMAAPIVKTQLLPIIQDKLANAKTELTAAKNLAADEQVDQVAAYLDTLLDQLAGLHPETTSWDQFREQVQAFDWGRLPTIRKTNEAYEGYQLVKDQVASHKKAAKESQLDEILSFMTQNETDTIATMHHSEQMVRKLATVVKQFSDAYAKEKRRRHVLEFSDVEHFALQILQTQTSEAQAVRHQLQTDYHEIMVDEYQDTNELQEAIVTALAQENPGNLFMVGDIKQSIYRFRLAEPKLFLTKFQRYQADPTAGKEITLAENFRSMANVDNFTNLIFTQIMDEHLGQISYSGAAKLVYGASYPENLPNVASLLIYETEAPTDKAPGGIPDKNAGQVTIVAQKINDLMTNNTEIWDRRAQAMRPLAYQDIAIIAPTKANNLEIQDQFGRLNIPVQINDAQSYFKTTEIQIMMSLLQLIDNPYQDIPLAAVLRSPIVGLNENELAFLRITDKTDDYFSALQHFMLTYEEDYAGQAYADSLQPKVAHFLDQLTAFQSIARKQPLATLIWQIYQQTGFLDYVAGMPAGAQRQANLHALYERAADYERNGFKGLFQFVRFIERMQNNDQDLAEAAAQTTDNAVQVMTIHGSKGLEYPIVFLLDTSRNFNMQDTTGRALLNNQLGIGIDDFQPESRMVVESIPKAVIKVTTKQESLAEEMRKLYVALTRAEQQLYVVGACKQQADLLKTWQAAAQDDQLVLNPSLREKTHNYLDWIGMSLIRHPKFQSADAQPLPALADDPTDFALTFVTPDNLTAMAAYQKPMTGSVWLDDLKKQIAKTDFASVDVDKIDDILNMQYGYEPETRTTAYQSVSEIKRLFEDPDMLQLGQYNPKWQQSHGNRFVTSDFRQPAFLQTVTAPTAAEVGTATHLVLQELNLEQPITTDVIDHQIQTLVANQVMAAPVAEQIDRGHVQQLFDTELGKAIVAHGNGTHRETPFSLLLPANQVFQDLHDDQAKILIHGIIDGYFEDADGITLFDYKTDHVIPGDKGVAKIKDRYSGQLNLYAQALSDMTGKPVVHKYLFLLSTGEALAM</sequence>
<dbReference type="Pfam" id="PF12705">
    <property type="entry name" value="PDDEXK_1"/>
    <property type="match status" value="1"/>
</dbReference>
<dbReference type="PANTHER" id="PTHR11070">
    <property type="entry name" value="UVRD / RECB / PCRA DNA HELICASE FAMILY MEMBER"/>
    <property type="match status" value="1"/>
</dbReference>
<organism evidence="18 19">
    <name type="scientific">Secundilactobacillus collinoides DSM 20515 = JCM 1123</name>
    <dbReference type="NCBI Taxonomy" id="1423733"/>
    <lineage>
        <taxon>Bacteria</taxon>
        <taxon>Bacillati</taxon>
        <taxon>Bacillota</taxon>
        <taxon>Bacilli</taxon>
        <taxon>Lactobacillales</taxon>
        <taxon>Lactobacillaceae</taxon>
        <taxon>Secundilactobacillus</taxon>
    </lineage>
</organism>
<comment type="catalytic activity">
    <reaction evidence="12 13">
        <text>ATP + H2O = ADP + phosphate + H(+)</text>
        <dbReference type="Rhea" id="RHEA:13065"/>
        <dbReference type="ChEBI" id="CHEBI:15377"/>
        <dbReference type="ChEBI" id="CHEBI:15378"/>
        <dbReference type="ChEBI" id="CHEBI:30616"/>
        <dbReference type="ChEBI" id="CHEBI:43474"/>
        <dbReference type="ChEBI" id="CHEBI:456216"/>
        <dbReference type="EC" id="5.6.2.4"/>
    </reaction>
</comment>
<dbReference type="NCBIfam" id="TIGR02785">
    <property type="entry name" value="addA_Gpos"/>
    <property type="match status" value="1"/>
</dbReference>
<feature type="domain" description="UvrD-like helicase ATP-binding" evidence="16">
    <location>
        <begin position="1"/>
        <end position="469"/>
    </location>
</feature>
<dbReference type="InterPro" id="IPR014152">
    <property type="entry name" value="AddA"/>
</dbReference>
<name>A0A0R2B8W3_SECCO</name>
<evidence type="ECO:0000256" key="10">
    <source>
        <dbReference type="ARBA" id="ARBA00023235"/>
    </source>
</evidence>
<keyword evidence="2 13" id="KW-0547">Nucleotide-binding</keyword>
<dbReference type="PROSITE" id="PS51217">
    <property type="entry name" value="UVRD_HELICASE_CTER"/>
    <property type="match status" value="1"/>
</dbReference>
<dbReference type="InterPro" id="IPR011604">
    <property type="entry name" value="PDDEXK-like_dom_sf"/>
</dbReference>
<dbReference type="PATRIC" id="fig|1423733.4.peg.2201"/>
<dbReference type="PANTHER" id="PTHR11070:SF48">
    <property type="entry name" value="ATP-DEPENDENT HELICASE_NUCLEASE SUBUNIT A"/>
    <property type="match status" value="1"/>
</dbReference>
<dbReference type="STRING" id="33960.TY91_03245"/>
<keyword evidence="3 13" id="KW-0227">DNA damage</keyword>
<comment type="caution">
    <text evidence="18">The sequence shown here is derived from an EMBL/GenBank/DDBJ whole genome shotgun (WGS) entry which is preliminary data.</text>
</comment>
<evidence type="ECO:0000256" key="5">
    <source>
        <dbReference type="ARBA" id="ARBA00022806"/>
    </source>
</evidence>
<comment type="subunit">
    <text evidence="13">Heterodimer of AddA and AddB/RexB.</text>
</comment>
<comment type="catalytic activity">
    <reaction evidence="11 13">
        <text>Couples ATP hydrolysis with the unwinding of duplex DNA by translocating in the 3'-5' direction.</text>
        <dbReference type="EC" id="5.6.2.4"/>
    </reaction>
</comment>
<evidence type="ECO:0000256" key="11">
    <source>
        <dbReference type="ARBA" id="ARBA00034617"/>
    </source>
</evidence>
<reference evidence="18 19" key="1">
    <citation type="journal article" date="2015" name="Genome Announc.">
        <title>Expanding the biotechnology potential of lactobacilli through comparative genomics of 213 strains and associated genera.</title>
        <authorList>
            <person name="Sun Z."/>
            <person name="Harris H.M."/>
            <person name="McCann A."/>
            <person name="Guo C."/>
            <person name="Argimon S."/>
            <person name="Zhang W."/>
            <person name="Yang X."/>
            <person name="Jeffery I.B."/>
            <person name="Cooney J.C."/>
            <person name="Kagawa T.F."/>
            <person name="Liu W."/>
            <person name="Song Y."/>
            <person name="Salvetti E."/>
            <person name="Wrobel A."/>
            <person name="Rasinkangas P."/>
            <person name="Parkhill J."/>
            <person name="Rea M.C."/>
            <person name="O'Sullivan O."/>
            <person name="Ritari J."/>
            <person name="Douillard F.P."/>
            <person name="Paul Ross R."/>
            <person name="Yang R."/>
            <person name="Briner A.E."/>
            <person name="Felis G.E."/>
            <person name="de Vos W.M."/>
            <person name="Barrangou R."/>
            <person name="Klaenhammer T.R."/>
            <person name="Caufield P.W."/>
            <person name="Cui Y."/>
            <person name="Zhang H."/>
            <person name="O'Toole P.W."/>
        </authorList>
    </citation>
    <scope>NUCLEOTIDE SEQUENCE [LARGE SCALE GENOMIC DNA]</scope>
    <source>
        <strain evidence="18 19">DSM 20515</strain>
    </source>
</reference>
<dbReference type="InterPro" id="IPR014017">
    <property type="entry name" value="DNA_helicase_UvrD-like_C"/>
</dbReference>
<protein>
    <recommendedName>
        <fullName evidence="13">ATP-dependent helicase/nuclease subunit A</fullName>
        <ecNumber evidence="13">3.1.-.-</ecNumber>
        <ecNumber evidence="13">5.6.2.4</ecNumber>
    </recommendedName>
    <alternativeName>
        <fullName evidence="13">ATP-dependent helicase/nuclease AddA</fullName>
    </alternativeName>
    <alternativeName>
        <fullName evidence="13">DNA 3'-5' helicase AddA</fullName>
    </alternativeName>
</protein>
<evidence type="ECO:0000256" key="13">
    <source>
        <dbReference type="HAMAP-Rule" id="MF_01451"/>
    </source>
</evidence>
<dbReference type="Pfam" id="PF00580">
    <property type="entry name" value="UvrD-helicase"/>
    <property type="match status" value="1"/>
</dbReference>
<proteinExistence type="inferred from homology"/>
<keyword evidence="15" id="KW-0175">Coiled coil</keyword>
<dbReference type="CDD" id="cd17932">
    <property type="entry name" value="DEXQc_UvrD"/>
    <property type="match status" value="1"/>
</dbReference>
<dbReference type="SUPFAM" id="SSF52540">
    <property type="entry name" value="P-loop containing nucleoside triphosphate hydrolases"/>
    <property type="match status" value="1"/>
</dbReference>
<dbReference type="GO" id="GO:0033202">
    <property type="term" value="C:DNA helicase complex"/>
    <property type="evidence" value="ECO:0007669"/>
    <property type="project" value="TreeGrafter"/>
</dbReference>
<gene>
    <name evidence="13" type="primary">addA</name>
    <name evidence="18" type="ORF">FC82_GL002096</name>
</gene>
<keyword evidence="9 13" id="KW-0234">DNA repair</keyword>
<keyword evidence="4 13" id="KW-0378">Hydrolase</keyword>
<dbReference type="GO" id="GO:0003690">
    <property type="term" value="F:double-stranded DNA binding"/>
    <property type="evidence" value="ECO:0007669"/>
    <property type="project" value="UniProtKB-UniRule"/>
</dbReference>
<evidence type="ECO:0000256" key="9">
    <source>
        <dbReference type="ARBA" id="ARBA00023204"/>
    </source>
</evidence>
<feature type="domain" description="UvrD-like helicase C-terminal" evidence="17">
    <location>
        <begin position="496"/>
        <end position="791"/>
    </location>
</feature>
<dbReference type="GO" id="GO:0043138">
    <property type="term" value="F:3'-5' DNA helicase activity"/>
    <property type="evidence" value="ECO:0007669"/>
    <property type="project" value="UniProtKB-UniRule"/>
</dbReference>
<dbReference type="Proteomes" id="UP000051845">
    <property type="component" value="Unassembled WGS sequence"/>
</dbReference>
<evidence type="ECO:0000313" key="19">
    <source>
        <dbReference type="Proteomes" id="UP000051845"/>
    </source>
</evidence>
<feature type="coiled-coil region" evidence="15">
    <location>
        <begin position="56"/>
        <end position="83"/>
    </location>
</feature>
<evidence type="ECO:0000256" key="15">
    <source>
        <dbReference type="SAM" id="Coils"/>
    </source>
</evidence>
<dbReference type="EMBL" id="AYYR01000043">
    <property type="protein sequence ID" value="KRM75935.1"/>
    <property type="molecule type" value="Genomic_DNA"/>
</dbReference>
<dbReference type="SUPFAM" id="SSF52980">
    <property type="entry name" value="Restriction endonuclease-like"/>
    <property type="match status" value="1"/>
</dbReference>
<dbReference type="RefSeq" id="WP_056996690.1">
    <property type="nucleotide sequence ID" value="NZ_AYYR01000043.1"/>
</dbReference>
<dbReference type="HAMAP" id="MF_01451">
    <property type="entry name" value="AddA"/>
    <property type="match status" value="1"/>
</dbReference>
<evidence type="ECO:0000256" key="12">
    <source>
        <dbReference type="ARBA" id="ARBA00048988"/>
    </source>
</evidence>
<keyword evidence="6 13" id="KW-0269">Exonuclease</keyword>
<dbReference type="GO" id="GO:0016887">
    <property type="term" value="F:ATP hydrolysis activity"/>
    <property type="evidence" value="ECO:0007669"/>
    <property type="project" value="RHEA"/>
</dbReference>
<comment type="function">
    <text evidence="13">The heterodimer acts as both an ATP-dependent DNA helicase and an ATP-dependent, dual-direction single-stranded exonuclease. Recognizes the chi site generating a DNA molecule suitable for the initiation of homologous recombination. The AddA nuclease domain is required for chi fragment generation; this subunit has the helicase and 3' -&gt; 5' nuclease activities.</text>
</comment>
<dbReference type="EC" id="3.1.-.-" evidence="13"/>
<evidence type="ECO:0000256" key="3">
    <source>
        <dbReference type="ARBA" id="ARBA00022763"/>
    </source>
</evidence>
<comment type="cofactor">
    <cofactor evidence="13">
        <name>Mg(2+)</name>
        <dbReference type="ChEBI" id="CHEBI:18420"/>
    </cofactor>
</comment>
<evidence type="ECO:0000256" key="8">
    <source>
        <dbReference type="ARBA" id="ARBA00023125"/>
    </source>
</evidence>
<comment type="similarity">
    <text evidence="13">Belongs to the helicase family. AddA subfamily.</text>
</comment>
<dbReference type="GO" id="GO:0005524">
    <property type="term" value="F:ATP binding"/>
    <property type="evidence" value="ECO:0007669"/>
    <property type="project" value="UniProtKB-UniRule"/>
</dbReference>
<keyword evidence="5 13" id="KW-0347">Helicase</keyword>
<dbReference type="InterPro" id="IPR000212">
    <property type="entry name" value="DNA_helicase_UvrD/REP"/>
</dbReference>